<accession>A0A135IC60</accession>
<dbReference type="PANTHER" id="PTHR38595">
    <property type="entry name" value="CYTOPLASMIC PROTEIN-RELATED"/>
    <property type="match status" value="1"/>
</dbReference>
<keyword evidence="3" id="KW-1185">Reference proteome</keyword>
<dbReference type="Proteomes" id="UP000070529">
    <property type="component" value="Unassembled WGS sequence"/>
</dbReference>
<dbReference type="Gene3D" id="3.10.450.40">
    <property type="match status" value="1"/>
</dbReference>
<name>A0A135IC60_9GAMM</name>
<evidence type="ECO:0000259" key="1">
    <source>
        <dbReference type="Pfam" id="PF04965"/>
    </source>
</evidence>
<dbReference type="NCBIfam" id="TIGR03357">
    <property type="entry name" value="VI_zyme"/>
    <property type="match status" value="1"/>
</dbReference>
<dbReference type="OrthoDB" id="119583at2"/>
<reference evidence="2 3" key="1">
    <citation type="submission" date="2015-11" db="EMBL/GenBank/DDBJ databases">
        <title>Genomic Taxonomy of the Vibrionaceae.</title>
        <authorList>
            <person name="Gomez-Gil B."/>
            <person name="Enciso-Ibarra J."/>
        </authorList>
    </citation>
    <scope>NUCLEOTIDE SEQUENCE [LARGE SCALE GENOMIC DNA]</scope>
    <source>
        <strain evidence="2 3">CAIM 912</strain>
    </source>
</reference>
<evidence type="ECO:0000313" key="3">
    <source>
        <dbReference type="Proteomes" id="UP000070529"/>
    </source>
</evidence>
<dbReference type="STRING" id="294935.ATN88_04825"/>
<dbReference type="RefSeq" id="WP_067410521.1">
    <property type="nucleotide sequence ID" value="NZ_LNTY01000006.1"/>
</dbReference>
<dbReference type="InterPro" id="IPR053176">
    <property type="entry name" value="T6SS_TssE1-like"/>
</dbReference>
<sequence>MAIPDADDIAFGVSLFQRLDSKVKPSSFTQGPSAHDVLDSIKVSISNLLNARVGEALSAPELGLIDFNDASLSSHDLAIQIRRAIIRCIRQYEPRIQDMDISVLPDEYSPLNLRFQIAASVNVGAMHRNVRIDLLLDSNRKYRVT</sequence>
<dbReference type="InterPro" id="IPR007048">
    <property type="entry name" value="IraD/Gp25-like"/>
</dbReference>
<protein>
    <submittedName>
        <fullName evidence="2">Lysozyme</fullName>
    </submittedName>
</protein>
<dbReference type="InterPro" id="IPR017737">
    <property type="entry name" value="TssE1-like"/>
</dbReference>
<dbReference type="AlphaFoldDB" id="A0A135IC60"/>
<dbReference type="Pfam" id="PF04965">
    <property type="entry name" value="GPW_gp25"/>
    <property type="match status" value="1"/>
</dbReference>
<feature type="domain" description="IraD/Gp25-like" evidence="1">
    <location>
        <begin position="38"/>
        <end position="122"/>
    </location>
</feature>
<dbReference type="SUPFAM" id="SSF160719">
    <property type="entry name" value="gpW/gp25-like"/>
    <property type="match status" value="1"/>
</dbReference>
<comment type="caution">
    <text evidence="2">The sequence shown here is derived from an EMBL/GenBank/DDBJ whole genome shotgun (WGS) entry which is preliminary data.</text>
</comment>
<proteinExistence type="predicted"/>
<organism evidence="2 3">
    <name type="scientific">Enterovibrio coralii</name>
    <dbReference type="NCBI Taxonomy" id="294935"/>
    <lineage>
        <taxon>Bacteria</taxon>
        <taxon>Pseudomonadati</taxon>
        <taxon>Pseudomonadota</taxon>
        <taxon>Gammaproteobacteria</taxon>
        <taxon>Vibrionales</taxon>
        <taxon>Vibrionaceae</taxon>
        <taxon>Enterovibrio</taxon>
    </lineage>
</organism>
<dbReference type="PANTHER" id="PTHR38595:SF2">
    <property type="entry name" value="TYPE VI SECRETION SYSTEM BASEPLATE SUBUNIT TSSE"/>
    <property type="match status" value="1"/>
</dbReference>
<gene>
    <name evidence="2" type="ORF">ATN88_04825</name>
</gene>
<evidence type="ECO:0000313" key="2">
    <source>
        <dbReference type="EMBL" id="KXF83057.1"/>
    </source>
</evidence>
<dbReference type="EMBL" id="LNTY01000006">
    <property type="protein sequence ID" value="KXF83057.1"/>
    <property type="molecule type" value="Genomic_DNA"/>
</dbReference>